<dbReference type="SUPFAM" id="SSF142877">
    <property type="entry name" value="EndoU-like"/>
    <property type="match status" value="1"/>
</dbReference>
<dbReference type="PANTHER" id="PTHR12439:SF42">
    <property type="entry name" value="ENDORIBONUCLEASE-RELATED"/>
    <property type="match status" value="1"/>
</dbReference>
<evidence type="ECO:0000256" key="8">
    <source>
        <dbReference type="ARBA" id="ARBA00022884"/>
    </source>
</evidence>
<keyword evidence="5 12" id="KW-0479">Metal-binding</keyword>
<evidence type="ECO:0000256" key="1">
    <source>
        <dbReference type="ARBA" id="ARBA00001936"/>
    </source>
</evidence>
<dbReference type="PROSITE" id="PS51959">
    <property type="entry name" value="ENDOU"/>
    <property type="match status" value="1"/>
</dbReference>
<sequence>MVASGMAVVLLVWYSSFTLCLVLSLGPRQSGNLPSCAGRCDTVGNNPVWPCQCNNLCVNFGDCCEDYEEVCLSCLDRCGTDYNNLFPCQCNDVCSQKGNCCQDFDQYCDESSRLVTDDDLRTLAEALLEMENNVRGLLTFDLQGQSSPNGGDEAPEPLFAGELPEEVTSIESIAKMMALFDNYEPNTTYPEEVTPEEEEETSAFLDTIIDTPIMQTAYQFLLDKGEIQDDEVAFKERLREMWFDMYPRDGPSPGSSGFEHVFMGELQIAAVTGFHGWVWFFLQELEQRVDYFGYLTYRDLGDKGVHLEHTFKWDGKRKPISSLYIGASPELEMALLTVCFITRPNSICPVRMAGEDLHIQTYVEEYNGGIHVGTAYFDISG</sequence>
<dbReference type="OrthoDB" id="430326at2759"/>
<feature type="domain" description="EndoU" evidence="14">
    <location>
        <begin position="116"/>
        <end position="381"/>
    </location>
</feature>
<feature type="domain" description="SMB" evidence="13">
    <location>
        <begin position="32"/>
        <end position="69"/>
    </location>
</feature>
<feature type="domain" description="SMB" evidence="13">
    <location>
        <begin position="70"/>
        <end position="112"/>
    </location>
</feature>
<proteinExistence type="inferred from homology"/>
<keyword evidence="11" id="KW-0456">Lyase</keyword>
<dbReference type="AlphaFoldDB" id="A0A7R8XAU5"/>
<organism evidence="15">
    <name type="scientific">Darwinula stevensoni</name>
    <dbReference type="NCBI Taxonomy" id="69355"/>
    <lineage>
        <taxon>Eukaryota</taxon>
        <taxon>Metazoa</taxon>
        <taxon>Ecdysozoa</taxon>
        <taxon>Arthropoda</taxon>
        <taxon>Crustacea</taxon>
        <taxon>Oligostraca</taxon>
        <taxon>Ostracoda</taxon>
        <taxon>Podocopa</taxon>
        <taxon>Podocopida</taxon>
        <taxon>Darwinulocopina</taxon>
        <taxon>Darwinuloidea</taxon>
        <taxon>Darwinulidae</taxon>
        <taxon>Darwinula</taxon>
    </lineage>
</organism>
<keyword evidence="8 12" id="KW-0694">RNA-binding</keyword>
<dbReference type="InterPro" id="IPR037227">
    <property type="entry name" value="EndoU-like"/>
</dbReference>
<keyword evidence="12" id="KW-0732">Signal</keyword>
<evidence type="ECO:0000259" key="13">
    <source>
        <dbReference type="PROSITE" id="PS50958"/>
    </source>
</evidence>
<dbReference type="GO" id="GO:0016787">
    <property type="term" value="F:hydrolase activity"/>
    <property type="evidence" value="ECO:0007669"/>
    <property type="project" value="UniProtKB-KW"/>
</dbReference>
<dbReference type="Gene3D" id="4.10.410.20">
    <property type="match status" value="2"/>
</dbReference>
<comment type="subunit">
    <text evidence="3 12">Monomer.</text>
</comment>
<dbReference type="GO" id="GO:0016829">
    <property type="term" value="F:lyase activity"/>
    <property type="evidence" value="ECO:0007669"/>
    <property type="project" value="UniProtKB-KW"/>
</dbReference>
<keyword evidence="9" id="KW-1015">Disulfide bond</keyword>
<comment type="similarity">
    <text evidence="2 12">Belongs to the ENDOU family.</text>
</comment>
<keyword evidence="16" id="KW-1185">Reference proteome</keyword>
<dbReference type="Pfam" id="PF09412">
    <property type="entry name" value="XendoU"/>
    <property type="match status" value="1"/>
</dbReference>
<dbReference type="Proteomes" id="UP000677054">
    <property type="component" value="Unassembled WGS sequence"/>
</dbReference>
<protein>
    <submittedName>
        <fullName evidence="15">Uncharacterized protein</fullName>
    </submittedName>
</protein>
<name>A0A7R8XAU5_9CRUS</name>
<evidence type="ECO:0000256" key="9">
    <source>
        <dbReference type="ARBA" id="ARBA00023157"/>
    </source>
</evidence>
<dbReference type="GO" id="GO:0003723">
    <property type="term" value="F:RNA binding"/>
    <property type="evidence" value="ECO:0007669"/>
    <property type="project" value="UniProtKB-UniRule"/>
</dbReference>
<keyword evidence="6 12" id="KW-0255">Endonuclease</keyword>
<evidence type="ECO:0000256" key="11">
    <source>
        <dbReference type="ARBA" id="ARBA00023239"/>
    </source>
</evidence>
<dbReference type="CDD" id="cd21159">
    <property type="entry name" value="XendoU"/>
    <property type="match status" value="1"/>
</dbReference>
<dbReference type="SMART" id="SM00201">
    <property type="entry name" value="SO"/>
    <property type="match status" value="2"/>
</dbReference>
<evidence type="ECO:0000256" key="5">
    <source>
        <dbReference type="ARBA" id="ARBA00022723"/>
    </source>
</evidence>
<keyword evidence="4 12" id="KW-0540">Nuclease</keyword>
<dbReference type="InterPro" id="IPR001212">
    <property type="entry name" value="Somatomedin_B_dom"/>
</dbReference>
<evidence type="ECO:0000256" key="7">
    <source>
        <dbReference type="ARBA" id="ARBA00022801"/>
    </source>
</evidence>
<evidence type="ECO:0000313" key="15">
    <source>
        <dbReference type="EMBL" id="CAD7242896.1"/>
    </source>
</evidence>
<dbReference type="Pfam" id="PF01033">
    <property type="entry name" value="Somatomedin_B"/>
    <property type="match status" value="2"/>
</dbReference>
<evidence type="ECO:0000256" key="4">
    <source>
        <dbReference type="ARBA" id="ARBA00022722"/>
    </source>
</evidence>
<dbReference type="SUPFAM" id="SSF90188">
    <property type="entry name" value="Somatomedin B domain"/>
    <property type="match status" value="2"/>
</dbReference>
<evidence type="ECO:0000313" key="16">
    <source>
        <dbReference type="Proteomes" id="UP000677054"/>
    </source>
</evidence>
<dbReference type="InterPro" id="IPR036024">
    <property type="entry name" value="Somatomedin_B-like_dom_sf"/>
</dbReference>
<dbReference type="PROSITE" id="PS00524">
    <property type="entry name" value="SMB_1"/>
    <property type="match status" value="1"/>
</dbReference>
<keyword evidence="10 12" id="KW-0464">Manganese</keyword>
<feature type="signal peptide" evidence="12">
    <location>
        <begin position="1"/>
        <end position="20"/>
    </location>
</feature>
<evidence type="ECO:0000259" key="14">
    <source>
        <dbReference type="PROSITE" id="PS51959"/>
    </source>
</evidence>
<evidence type="ECO:0000256" key="12">
    <source>
        <dbReference type="RuleBase" id="RU367085"/>
    </source>
</evidence>
<dbReference type="EMBL" id="CAJPEV010000332">
    <property type="protein sequence ID" value="CAG0884109.1"/>
    <property type="molecule type" value="Genomic_DNA"/>
</dbReference>
<feature type="chain" id="PRO_5036513646" evidence="12">
    <location>
        <begin position="21"/>
        <end position="381"/>
    </location>
</feature>
<dbReference type="InterPro" id="IPR018998">
    <property type="entry name" value="EndoU_C"/>
</dbReference>
<reference evidence="15" key="1">
    <citation type="submission" date="2020-11" db="EMBL/GenBank/DDBJ databases">
        <authorList>
            <person name="Tran Van P."/>
        </authorList>
    </citation>
    <scope>NUCLEOTIDE SEQUENCE</scope>
</reference>
<keyword evidence="7 12" id="KW-0378">Hydrolase</keyword>
<evidence type="ECO:0000256" key="3">
    <source>
        <dbReference type="ARBA" id="ARBA00011245"/>
    </source>
</evidence>
<evidence type="ECO:0000256" key="6">
    <source>
        <dbReference type="ARBA" id="ARBA00022759"/>
    </source>
</evidence>
<evidence type="ECO:0000256" key="2">
    <source>
        <dbReference type="ARBA" id="ARBA00010168"/>
    </source>
</evidence>
<evidence type="ECO:0000256" key="10">
    <source>
        <dbReference type="ARBA" id="ARBA00023211"/>
    </source>
</evidence>
<dbReference type="GO" id="GO:0046872">
    <property type="term" value="F:metal ion binding"/>
    <property type="evidence" value="ECO:0007669"/>
    <property type="project" value="UniProtKB-UniRule"/>
</dbReference>
<comment type="cofactor">
    <cofactor evidence="1 12">
        <name>Mn(2+)</name>
        <dbReference type="ChEBI" id="CHEBI:29035"/>
    </cofactor>
</comment>
<dbReference type="GO" id="GO:0004521">
    <property type="term" value="F:RNA endonuclease activity"/>
    <property type="evidence" value="ECO:0007669"/>
    <property type="project" value="UniProtKB-UniRule"/>
</dbReference>
<dbReference type="PANTHER" id="PTHR12439">
    <property type="entry name" value="PLACENTAL PROTEIN 11-RELATED"/>
    <property type="match status" value="1"/>
</dbReference>
<dbReference type="EMBL" id="LR899849">
    <property type="protein sequence ID" value="CAD7242896.1"/>
    <property type="molecule type" value="Genomic_DNA"/>
</dbReference>
<dbReference type="PROSITE" id="PS50958">
    <property type="entry name" value="SMB_2"/>
    <property type="match status" value="2"/>
</dbReference>
<dbReference type="InterPro" id="IPR039787">
    <property type="entry name" value="ENDOU"/>
</dbReference>
<gene>
    <name evidence="15" type="ORF">DSTB1V02_LOCUS2837</name>
</gene>
<accession>A0A7R8XAU5</accession>